<feature type="transmembrane region" description="Helical" evidence="7">
    <location>
        <begin position="218"/>
        <end position="238"/>
    </location>
</feature>
<keyword evidence="3" id="KW-1003">Cell membrane</keyword>
<keyword evidence="10" id="KW-1185">Reference proteome</keyword>
<dbReference type="AlphaFoldDB" id="A0A1W6BA77"/>
<feature type="transmembrane region" description="Helical" evidence="7">
    <location>
        <begin position="273"/>
        <end position="295"/>
    </location>
</feature>
<gene>
    <name evidence="9" type="ORF">B1H58_19330</name>
</gene>
<evidence type="ECO:0000313" key="9">
    <source>
        <dbReference type="EMBL" id="ARJ43988.1"/>
    </source>
</evidence>
<feature type="transmembrane region" description="Helical" evidence="7">
    <location>
        <begin position="245"/>
        <end position="267"/>
    </location>
</feature>
<protein>
    <recommendedName>
        <fullName evidence="8">EamA domain-containing protein</fullName>
    </recommendedName>
</protein>
<feature type="transmembrane region" description="Helical" evidence="7">
    <location>
        <begin position="48"/>
        <end position="66"/>
    </location>
</feature>
<dbReference type="PANTHER" id="PTHR22911:SF135">
    <property type="entry name" value="BLR4310 PROTEIN"/>
    <property type="match status" value="1"/>
</dbReference>
<name>A0A1W6BA77_9GAMM</name>
<feature type="transmembrane region" description="Helical" evidence="7">
    <location>
        <begin position="78"/>
        <end position="99"/>
    </location>
</feature>
<comment type="similarity">
    <text evidence="2">Belongs to the EamA transporter family.</text>
</comment>
<dbReference type="InterPro" id="IPR000620">
    <property type="entry name" value="EamA_dom"/>
</dbReference>
<dbReference type="PANTHER" id="PTHR22911">
    <property type="entry name" value="ACYL-MALONYL CONDENSING ENZYME-RELATED"/>
    <property type="match status" value="1"/>
</dbReference>
<evidence type="ECO:0000256" key="4">
    <source>
        <dbReference type="ARBA" id="ARBA00022692"/>
    </source>
</evidence>
<keyword evidence="5 7" id="KW-1133">Transmembrane helix</keyword>
<evidence type="ECO:0000259" key="8">
    <source>
        <dbReference type="Pfam" id="PF00892"/>
    </source>
</evidence>
<accession>A0A1W6BA77</accession>
<feature type="transmembrane region" description="Helical" evidence="7">
    <location>
        <begin position="17"/>
        <end position="36"/>
    </location>
</feature>
<sequence length="300" mass="32701">MSDLTDKSHNSSQCHSLSGVALVTLSVLMWSSVGIFVRHLQMDVWSMVAWRSFFATLTLAVVLLFWRNSKWFPQKIRLGWREIITAIVMSLSMFCYIAALKVTTVAGVMTIYATTPFITLGLGWVFLRERLTAMAAFCSLASLAGVFVMTGSSSSRGDMAGYLLAFLMALGFAGSIVLAKKWPDMNLPGVTSVACLICMIICFIKSPADAPIPDLSDMLWLFAFSMATQSLSYLLYLGGSRFIPATLAGLIGQLDLLLAPLWVWIVFDETPPSSTLLGGAVTFTAVITYLATAAVRARRV</sequence>
<dbReference type="InterPro" id="IPR037185">
    <property type="entry name" value="EmrE-like"/>
</dbReference>
<evidence type="ECO:0000256" key="7">
    <source>
        <dbReference type="SAM" id="Phobius"/>
    </source>
</evidence>
<keyword evidence="6 7" id="KW-0472">Membrane</keyword>
<dbReference type="SUPFAM" id="SSF103481">
    <property type="entry name" value="Multidrug resistance efflux transporter EmrE"/>
    <property type="match status" value="2"/>
</dbReference>
<evidence type="ECO:0000313" key="10">
    <source>
        <dbReference type="Proteomes" id="UP000192900"/>
    </source>
</evidence>
<proteinExistence type="inferred from homology"/>
<dbReference type="OrthoDB" id="5192439at2"/>
<dbReference type="EMBL" id="CP019706">
    <property type="protein sequence ID" value="ARJ43988.1"/>
    <property type="molecule type" value="Genomic_DNA"/>
</dbReference>
<dbReference type="Pfam" id="PF00892">
    <property type="entry name" value="EamA"/>
    <property type="match status" value="2"/>
</dbReference>
<evidence type="ECO:0000256" key="3">
    <source>
        <dbReference type="ARBA" id="ARBA00022475"/>
    </source>
</evidence>
<feature type="transmembrane region" description="Helical" evidence="7">
    <location>
        <begin position="186"/>
        <end position="206"/>
    </location>
</feature>
<feature type="transmembrane region" description="Helical" evidence="7">
    <location>
        <begin position="105"/>
        <end position="127"/>
    </location>
</feature>
<feature type="domain" description="EamA" evidence="8">
    <location>
        <begin position="160"/>
        <end position="288"/>
    </location>
</feature>
<dbReference type="RefSeq" id="WP_085072036.1">
    <property type="nucleotide sequence ID" value="NZ_CP019706.1"/>
</dbReference>
<reference evidence="9 10" key="1">
    <citation type="submission" date="2017-02" db="EMBL/GenBank/DDBJ databases">
        <title>Complete genome sequence of the drought resistance-promoting endophyte Pantoea alhagi LTYR-11Z.</title>
        <authorList>
            <person name="Zhang L."/>
        </authorList>
    </citation>
    <scope>NUCLEOTIDE SEQUENCE [LARGE SCALE GENOMIC DNA]</scope>
    <source>
        <strain evidence="9 10">LTYR-11Z</strain>
    </source>
</reference>
<keyword evidence="4 7" id="KW-0812">Transmembrane</keyword>
<feature type="transmembrane region" description="Helical" evidence="7">
    <location>
        <begin position="159"/>
        <end position="179"/>
    </location>
</feature>
<evidence type="ECO:0000256" key="1">
    <source>
        <dbReference type="ARBA" id="ARBA00004651"/>
    </source>
</evidence>
<evidence type="ECO:0000256" key="6">
    <source>
        <dbReference type="ARBA" id="ARBA00023136"/>
    </source>
</evidence>
<feature type="transmembrane region" description="Helical" evidence="7">
    <location>
        <begin position="134"/>
        <end position="153"/>
    </location>
</feature>
<dbReference type="GO" id="GO:0016020">
    <property type="term" value="C:membrane"/>
    <property type="evidence" value="ECO:0007669"/>
    <property type="project" value="InterPro"/>
</dbReference>
<dbReference type="KEGG" id="palh:B1H58_19330"/>
<feature type="domain" description="EamA" evidence="8">
    <location>
        <begin position="18"/>
        <end position="150"/>
    </location>
</feature>
<organism evidence="9 10">
    <name type="scientific">Pantoea alhagi</name>
    <dbReference type="NCBI Taxonomy" id="1891675"/>
    <lineage>
        <taxon>Bacteria</taxon>
        <taxon>Pseudomonadati</taxon>
        <taxon>Pseudomonadota</taxon>
        <taxon>Gammaproteobacteria</taxon>
        <taxon>Enterobacterales</taxon>
        <taxon>Erwiniaceae</taxon>
        <taxon>Pantoea</taxon>
    </lineage>
</organism>
<dbReference type="Proteomes" id="UP000192900">
    <property type="component" value="Chromosome"/>
</dbReference>
<comment type="subcellular location">
    <subcellularLocation>
        <location evidence="1">Cell membrane</location>
        <topology evidence="1">Multi-pass membrane protein</topology>
    </subcellularLocation>
</comment>
<evidence type="ECO:0000256" key="5">
    <source>
        <dbReference type="ARBA" id="ARBA00022989"/>
    </source>
</evidence>
<evidence type="ECO:0000256" key="2">
    <source>
        <dbReference type="ARBA" id="ARBA00007362"/>
    </source>
</evidence>